<keyword evidence="1" id="KW-1133">Transmembrane helix</keyword>
<sequence length="199" mass="22014">MNETMDDPKSMISGVQVAAAPLILVVVLIIHIFSGHIQQYLGKLQKRTMNPEEVQVVQEIKRLLKEAKSLSTPSTFAQAAKLRQAAAAKEKELLQIRQKLSVEKGLSSKLHLMAPKILKACIYLGFAWWFWGVPIAVVSTQLLQPFGNAFSLRVGGSTDGLVKIGIIPWLLLTTRVSVFVSRKLVSKHTATVRMKDSVL</sequence>
<feature type="transmembrane region" description="Helical" evidence="1">
    <location>
        <begin position="12"/>
        <end position="33"/>
    </location>
</feature>
<keyword evidence="1" id="KW-0812">Transmembrane</keyword>
<dbReference type="EMBL" id="BT124618">
    <property type="protein sequence ID" value="ADE77856.1"/>
    <property type="molecule type" value="mRNA"/>
</dbReference>
<proteinExistence type="evidence at transcript level"/>
<evidence type="ECO:0000313" key="2">
    <source>
        <dbReference type="EMBL" id="ADE77856.1"/>
    </source>
</evidence>
<dbReference type="AlphaFoldDB" id="D5AE87"/>
<name>D5AE87_PICSI</name>
<accession>D5AE87</accession>
<feature type="transmembrane region" description="Helical" evidence="1">
    <location>
        <begin position="160"/>
        <end position="180"/>
    </location>
</feature>
<evidence type="ECO:0000256" key="1">
    <source>
        <dbReference type="SAM" id="Phobius"/>
    </source>
</evidence>
<evidence type="ECO:0008006" key="3">
    <source>
        <dbReference type="Google" id="ProtNLM"/>
    </source>
</evidence>
<protein>
    <recommendedName>
        <fullName evidence="3">Tail-anchored protein insertion receptor WRB</fullName>
    </recommendedName>
</protein>
<feature type="transmembrane region" description="Helical" evidence="1">
    <location>
        <begin position="117"/>
        <end position="140"/>
    </location>
</feature>
<reference evidence="2" key="1">
    <citation type="submission" date="2010-04" db="EMBL/GenBank/DDBJ databases">
        <authorList>
            <person name="Reid K.E."/>
            <person name="Liao N."/>
            <person name="Chan S."/>
            <person name="Docking R."/>
            <person name="Taylor G."/>
            <person name="Moore R."/>
            <person name="Mayo M."/>
            <person name="Munro S."/>
            <person name="King J."/>
            <person name="Yanchuk A."/>
            <person name="Holt R."/>
            <person name="Jones S."/>
            <person name="Marra M."/>
            <person name="Ritland C.E."/>
            <person name="Ritland K."/>
            <person name="Bohlmann J."/>
        </authorList>
    </citation>
    <scope>NUCLEOTIDE SEQUENCE</scope>
    <source>
        <tissue evidence="2">Bud</tissue>
    </source>
</reference>
<organism evidence="2">
    <name type="scientific">Picea sitchensis</name>
    <name type="common">Sitka spruce</name>
    <name type="synonym">Pinus sitchensis</name>
    <dbReference type="NCBI Taxonomy" id="3332"/>
    <lineage>
        <taxon>Eukaryota</taxon>
        <taxon>Viridiplantae</taxon>
        <taxon>Streptophyta</taxon>
        <taxon>Embryophyta</taxon>
        <taxon>Tracheophyta</taxon>
        <taxon>Spermatophyta</taxon>
        <taxon>Pinopsida</taxon>
        <taxon>Pinidae</taxon>
        <taxon>Conifers I</taxon>
        <taxon>Pinales</taxon>
        <taxon>Pinaceae</taxon>
        <taxon>Picea</taxon>
    </lineage>
</organism>
<keyword evidence="1" id="KW-0472">Membrane</keyword>